<dbReference type="SUPFAM" id="SSF110849">
    <property type="entry name" value="ParB/Sulfiredoxin"/>
    <property type="match status" value="1"/>
</dbReference>
<evidence type="ECO:0000256" key="2">
    <source>
        <dbReference type="ARBA" id="ARBA00006295"/>
    </source>
</evidence>
<dbReference type="InterPro" id="IPR041468">
    <property type="entry name" value="HTH_ParB/Spo0J"/>
</dbReference>
<dbReference type="NCBIfam" id="TIGR00180">
    <property type="entry name" value="parB_part"/>
    <property type="match status" value="1"/>
</dbReference>
<dbReference type="GO" id="GO:0005694">
    <property type="term" value="C:chromosome"/>
    <property type="evidence" value="ECO:0007669"/>
    <property type="project" value="TreeGrafter"/>
</dbReference>
<evidence type="ECO:0000256" key="3">
    <source>
        <dbReference type="ARBA" id="ARBA00022829"/>
    </source>
</evidence>
<protein>
    <submittedName>
        <fullName evidence="6">ParB/RepB/Spo0J family partition protein</fullName>
    </submittedName>
</protein>
<dbReference type="OrthoDB" id="9802051at2"/>
<organism evidence="6 7">
    <name type="scientific">Ruminiclostridium herbifermentans</name>
    <dbReference type="NCBI Taxonomy" id="2488810"/>
    <lineage>
        <taxon>Bacteria</taxon>
        <taxon>Bacillati</taxon>
        <taxon>Bacillota</taxon>
        <taxon>Clostridia</taxon>
        <taxon>Eubacteriales</taxon>
        <taxon>Oscillospiraceae</taxon>
        <taxon>Ruminiclostridium</taxon>
    </lineage>
</organism>
<dbReference type="GO" id="GO:0009295">
    <property type="term" value="C:nucleoid"/>
    <property type="evidence" value="ECO:0007669"/>
    <property type="project" value="UniProtKB-SubCell"/>
</dbReference>
<evidence type="ECO:0000259" key="5">
    <source>
        <dbReference type="SMART" id="SM00470"/>
    </source>
</evidence>
<dbReference type="GO" id="GO:0007059">
    <property type="term" value="P:chromosome segregation"/>
    <property type="evidence" value="ECO:0007669"/>
    <property type="project" value="UniProtKB-KW"/>
</dbReference>
<evidence type="ECO:0000256" key="1">
    <source>
        <dbReference type="ARBA" id="ARBA00004453"/>
    </source>
</evidence>
<comment type="similarity">
    <text evidence="2">Belongs to the ParB family.</text>
</comment>
<feature type="domain" description="ParB-like N-terminal" evidence="5">
    <location>
        <begin position="26"/>
        <end position="115"/>
    </location>
</feature>
<dbReference type="InterPro" id="IPR003115">
    <property type="entry name" value="ParB_N"/>
</dbReference>
<dbReference type="SMART" id="SM00470">
    <property type="entry name" value="ParB"/>
    <property type="match status" value="1"/>
</dbReference>
<proteinExistence type="inferred from homology"/>
<dbReference type="PANTHER" id="PTHR33375">
    <property type="entry name" value="CHROMOSOME-PARTITIONING PROTEIN PARB-RELATED"/>
    <property type="match status" value="1"/>
</dbReference>
<gene>
    <name evidence="6" type="ORF">EHE19_000040</name>
</gene>
<keyword evidence="4" id="KW-0238">DNA-binding</keyword>
<accession>A0A4U7JGF7</accession>
<evidence type="ECO:0000313" key="6">
    <source>
        <dbReference type="EMBL" id="QNU66989.1"/>
    </source>
</evidence>
<dbReference type="Gene3D" id="1.10.10.2830">
    <property type="match status" value="1"/>
</dbReference>
<dbReference type="AlphaFoldDB" id="A0A4U7JGF7"/>
<dbReference type="Proteomes" id="UP000306409">
    <property type="component" value="Chromosome"/>
</dbReference>
<keyword evidence="7" id="KW-1185">Reference proteome</keyword>
<name>A0A4U7JGF7_9FIRM</name>
<dbReference type="FunFam" id="3.90.1530.30:FF:000001">
    <property type="entry name" value="Chromosome partitioning protein ParB"/>
    <property type="match status" value="1"/>
</dbReference>
<comment type="subcellular location">
    <subcellularLocation>
        <location evidence="1">Cytoplasm</location>
        <location evidence="1">Nucleoid</location>
    </subcellularLocation>
</comment>
<dbReference type="PANTHER" id="PTHR33375:SF1">
    <property type="entry name" value="CHROMOSOME-PARTITIONING PROTEIN PARB-RELATED"/>
    <property type="match status" value="1"/>
</dbReference>
<dbReference type="InterPro" id="IPR036086">
    <property type="entry name" value="ParB/Sulfiredoxin_sf"/>
</dbReference>
<dbReference type="InterPro" id="IPR004437">
    <property type="entry name" value="ParB/RepB/Spo0J"/>
</dbReference>
<dbReference type="RefSeq" id="WP_137697057.1">
    <property type="nucleotide sequence ID" value="NZ_CP061336.1"/>
</dbReference>
<dbReference type="Gene3D" id="3.90.1530.30">
    <property type="match status" value="1"/>
</dbReference>
<evidence type="ECO:0000256" key="4">
    <source>
        <dbReference type="ARBA" id="ARBA00023125"/>
    </source>
</evidence>
<dbReference type="EMBL" id="CP061336">
    <property type="protein sequence ID" value="QNU66989.1"/>
    <property type="molecule type" value="Genomic_DNA"/>
</dbReference>
<dbReference type="FunFam" id="1.10.10.2830:FF:000001">
    <property type="entry name" value="Chromosome partitioning protein ParB"/>
    <property type="match status" value="1"/>
</dbReference>
<dbReference type="GO" id="GO:0045881">
    <property type="term" value="P:positive regulation of sporulation resulting in formation of a cellular spore"/>
    <property type="evidence" value="ECO:0007669"/>
    <property type="project" value="TreeGrafter"/>
</dbReference>
<sequence>MMKKGLGKGLGALINNEAIEENTGVLELKINDIEPNTAQPRKLFDDEKLVQLAESIKQHGVIQPIIVKKDNNIFTIIAGERRWRAAKLAGLNTIPALVKDFTELQVMEVALIENLQREDLNPIEEANAFMNLMNEFNLTQEQIAEKIGRSRSAIANTIRLLGLTNDVKKFIISGDLTSGHARTLVIIENEELQKSAAEYIIKNKLSVRETEDYIKNLLNKKDKNRNTKSKLENPEYKYVEDKLKNILGTKVKLNANKNRGKITIEYYSNEELDRLLDFFYKRS</sequence>
<dbReference type="CDD" id="cd16393">
    <property type="entry name" value="SPO0J_N"/>
    <property type="match status" value="1"/>
</dbReference>
<dbReference type="Pfam" id="PF02195">
    <property type="entry name" value="ParB_N"/>
    <property type="match status" value="1"/>
</dbReference>
<dbReference type="SUPFAM" id="SSF109709">
    <property type="entry name" value="KorB DNA-binding domain-like"/>
    <property type="match status" value="1"/>
</dbReference>
<keyword evidence="3" id="KW-0159">Chromosome partition</keyword>
<dbReference type="KEGG" id="rher:EHE19_000040"/>
<dbReference type="Pfam" id="PF23552">
    <property type="entry name" value="ParB_C"/>
    <property type="match status" value="1"/>
</dbReference>
<evidence type="ECO:0000313" key="7">
    <source>
        <dbReference type="Proteomes" id="UP000306409"/>
    </source>
</evidence>
<dbReference type="Pfam" id="PF17762">
    <property type="entry name" value="HTH_ParB"/>
    <property type="match status" value="1"/>
</dbReference>
<dbReference type="InterPro" id="IPR057240">
    <property type="entry name" value="ParB_dimer_C"/>
</dbReference>
<dbReference type="GO" id="GO:0003677">
    <property type="term" value="F:DNA binding"/>
    <property type="evidence" value="ECO:0007669"/>
    <property type="project" value="UniProtKB-KW"/>
</dbReference>
<reference evidence="6 7" key="1">
    <citation type="submission" date="2020-09" db="EMBL/GenBank/DDBJ databases">
        <title>Characterization and genome sequencing of Ruminiclostridium sp. nov. MA18.</title>
        <authorList>
            <person name="Rettenmaier R."/>
            <person name="Kowollik M.-L."/>
            <person name="Liebl W."/>
            <person name="Zverlov V."/>
        </authorList>
    </citation>
    <scope>NUCLEOTIDE SEQUENCE [LARGE SCALE GENOMIC DNA]</scope>
    <source>
        <strain evidence="6 7">MA18</strain>
    </source>
</reference>
<dbReference type="InterPro" id="IPR050336">
    <property type="entry name" value="Chromosome_partition/occlusion"/>
</dbReference>